<dbReference type="GeneID" id="63822694"/>
<accession>A0A165EU56</accession>
<dbReference type="Proteomes" id="UP000076871">
    <property type="component" value="Unassembled WGS sequence"/>
</dbReference>
<evidence type="ECO:0000313" key="2">
    <source>
        <dbReference type="EMBL" id="KZT07768.1"/>
    </source>
</evidence>
<feature type="compositionally biased region" description="Low complexity" evidence="1">
    <location>
        <begin position="110"/>
        <end position="145"/>
    </location>
</feature>
<gene>
    <name evidence="2" type="ORF">LAESUDRAFT_677672</name>
</gene>
<feature type="region of interest" description="Disordered" evidence="1">
    <location>
        <begin position="1"/>
        <end position="22"/>
    </location>
</feature>
<evidence type="ECO:0000256" key="1">
    <source>
        <dbReference type="SAM" id="MobiDB-lite"/>
    </source>
</evidence>
<feature type="compositionally biased region" description="Polar residues" evidence="1">
    <location>
        <begin position="90"/>
        <end position="100"/>
    </location>
</feature>
<name>A0A165EU56_9APHY</name>
<dbReference type="AlphaFoldDB" id="A0A165EU56"/>
<feature type="compositionally biased region" description="Basic residues" evidence="1">
    <location>
        <begin position="286"/>
        <end position="297"/>
    </location>
</feature>
<feature type="compositionally biased region" description="Basic and acidic residues" evidence="1">
    <location>
        <begin position="266"/>
        <end position="277"/>
    </location>
</feature>
<keyword evidence="3" id="KW-1185">Reference proteome</keyword>
<proteinExistence type="predicted"/>
<dbReference type="EMBL" id="KV427618">
    <property type="protein sequence ID" value="KZT07768.1"/>
    <property type="molecule type" value="Genomic_DNA"/>
</dbReference>
<sequence length="425" mass="46196">MSPPLLSSPTAPPPDTASEHSLYYDAPIMHIFTRNNEDGETVDDSILPTADTDHNVAPKADQPQDGEQADLDRPSSVSIAPNPVIATDKGSASTSDTSGDVNDEQLPVGSKSSAAAASTTSDSGYASSAGAKDKQSSTSRSPRTSTDMKPIPILWTDNAQNPRRNGVVDSNAPQGTDENADVDEDFPMDEPSRHGRTRSISRRTGSLRSFRSATSRGRSHDRADFESGRSTSASRFSERRRHFSLSGGTFAEGPGTIGPSATPQPDDTHSFVERSKVAEAGLTPKQRSRIGKAHAKVGKQISKVLKSEGKVERKALEQAIKELADIQKMQKNAVREESRAVSAHAKALRTFHKEELEHLAAKARFDRAQAELWTYEDARETARDHAADITDMLKEKNLEVEWLRAQKAADDSEREAKMQQLTGKP</sequence>
<protein>
    <submittedName>
        <fullName evidence="2">Uncharacterized protein</fullName>
    </submittedName>
</protein>
<dbReference type="InParanoid" id="A0A165EU56"/>
<feature type="compositionally biased region" description="Basic and acidic residues" evidence="1">
    <location>
        <begin position="218"/>
        <end position="227"/>
    </location>
</feature>
<organism evidence="2 3">
    <name type="scientific">Laetiporus sulphureus 93-53</name>
    <dbReference type="NCBI Taxonomy" id="1314785"/>
    <lineage>
        <taxon>Eukaryota</taxon>
        <taxon>Fungi</taxon>
        <taxon>Dikarya</taxon>
        <taxon>Basidiomycota</taxon>
        <taxon>Agaricomycotina</taxon>
        <taxon>Agaricomycetes</taxon>
        <taxon>Polyporales</taxon>
        <taxon>Laetiporus</taxon>
    </lineage>
</organism>
<reference evidence="2 3" key="1">
    <citation type="journal article" date="2016" name="Mol. Biol. Evol.">
        <title>Comparative Genomics of Early-Diverging Mushroom-Forming Fungi Provides Insights into the Origins of Lignocellulose Decay Capabilities.</title>
        <authorList>
            <person name="Nagy L.G."/>
            <person name="Riley R."/>
            <person name="Tritt A."/>
            <person name="Adam C."/>
            <person name="Daum C."/>
            <person name="Floudas D."/>
            <person name="Sun H."/>
            <person name="Yadav J.S."/>
            <person name="Pangilinan J."/>
            <person name="Larsson K.H."/>
            <person name="Matsuura K."/>
            <person name="Barry K."/>
            <person name="Labutti K."/>
            <person name="Kuo R."/>
            <person name="Ohm R.A."/>
            <person name="Bhattacharya S.S."/>
            <person name="Shirouzu T."/>
            <person name="Yoshinaga Y."/>
            <person name="Martin F.M."/>
            <person name="Grigoriev I.V."/>
            <person name="Hibbett D.S."/>
        </authorList>
    </citation>
    <scope>NUCLEOTIDE SEQUENCE [LARGE SCALE GENOMIC DNA]</scope>
    <source>
        <strain evidence="2 3">93-53</strain>
    </source>
</reference>
<feature type="region of interest" description="Disordered" evidence="1">
    <location>
        <begin position="35"/>
        <end position="299"/>
    </location>
</feature>
<feature type="compositionally biased region" description="Acidic residues" evidence="1">
    <location>
        <begin position="178"/>
        <end position="188"/>
    </location>
</feature>
<dbReference type="OrthoDB" id="3267800at2759"/>
<dbReference type="RefSeq" id="XP_040765508.1">
    <property type="nucleotide sequence ID" value="XM_040905664.1"/>
</dbReference>
<evidence type="ECO:0000313" key="3">
    <source>
        <dbReference type="Proteomes" id="UP000076871"/>
    </source>
</evidence>